<keyword evidence="13 16" id="KW-0472">Membrane</keyword>
<dbReference type="InterPro" id="IPR000333">
    <property type="entry name" value="TGFB_receptor"/>
</dbReference>
<feature type="domain" description="Protein kinase" evidence="17">
    <location>
        <begin position="226"/>
        <end position="516"/>
    </location>
</feature>
<evidence type="ECO:0000256" key="9">
    <source>
        <dbReference type="ARBA" id="ARBA00022777"/>
    </source>
</evidence>
<evidence type="ECO:0000259" key="17">
    <source>
        <dbReference type="PROSITE" id="PS50011"/>
    </source>
</evidence>
<keyword evidence="8 15" id="KW-0547">Nucleotide-binding</keyword>
<evidence type="ECO:0000256" key="10">
    <source>
        <dbReference type="ARBA" id="ARBA00022840"/>
    </source>
</evidence>
<proteinExistence type="evidence at transcript level"/>
<dbReference type="Gene3D" id="3.30.200.20">
    <property type="entry name" value="Phosphorylase Kinase, domain 1"/>
    <property type="match status" value="1"/>
</dbReference>
<feature type="transmembrane region" description="Helical" evidence="16">
    <location>
        <begin position="134"/>
        <end position="158"/>
    </location>
</feature>
<dbReference type="GO" id="GO:0004675">
    <property type="term" value="F:transmembrane receptor protein serine/threonine kinase activity"/>
    <property type="evidence" value="ECO:0007669"/>
    <property type="project" value="UniProtKB-EC"/>
</dbReference>
<protein>
    <recommendedName>
        <fullName evidence="16">Serine/threonine-protein kinase receptor</fullName>
        <ecNumber evidence="16">2.7.11.30</ecNumber>
    </recommendedName>
</protein>
<evidence type="ECO:0000256" key="5">
    <source>
        <dbReference type="ARBA" id="ARBA00022692"/>
    </source>
</evidence>
<keyword evidence="12 16" id="KW-1133">Transmembrane helix</keyword>
<evidence type="ECO:0000256" key="16">
    <source>
        <dbReference type="RuleBase" id="RU361271"/>
    </source>
</evidence>
<keyword evidence="3 16" id="KW-0723">Serine/threonine-protein kinase</keyword>
<dbReference type="CDD" id="cd14056">
    <property type="entry name" value="STKc_TGFbR_I"/>
    <property type="match status" value="1"/>
</dbReference>
<keyword evidence="10 15" id="KW-0067">ATP-binding</keyword>
<evidence type="ECO:0000256" key="13">
    <source>
        <dbReference type="ARBA" id="ARBA00023136"/>
    </source>
</evidence>
<dbReference type="GO" id="GO:0043235">
    <property type="term" value="C:receptor complex"/>
    <property type="evidence" value="ECO:0007669"/>
    <property type="project" value="TreeGrafter"/>
</dbReference>
<dbReference type="PANTHER" id="PTHR23255">
    <property type="entry name" value="TRANSFORMING GROWTH FACTOR-BETA RECEPTOR TYPE I AND II"/>
    <property type="match status" value="1"/>
</dbReference>
<keyword evidence="5 16" id="KW-0812">Transmembrane</keyword>
<dbReference type="GO" id="GO:0005524">
    <property type="term" value="F:ATP binding"/>
    <property type="evidence" value="ECO:0007669"/>
    <property type="project" value="UniProtKB-UniRule"/>
</dbReference>
<evidence type="ECO:0000256" key="14">
    <source>
        <dbReference type="ARBA" id="ARBA00023170"/>
    </source>
</evidence>
<comment type="similarity">
    <text evidence="2 16">Belongs to the protein kinase superfamily. TKL Ser/Thr protein kinase family. TGFB receptor subfamily.</text>
</comment>
<dbReference type="FunFam" id="1.10.510.10:FF:000018">
    <property type="entry name" value="Receptor protein serine/threonine kinase"/>
    <property type="match status" value="1"/>
</dbReference>
<evidence type="ECO:0000256" key="12">
    <source>
        <dbReference type="ARBA" id="ARBA00022989"/>
    </source>
</evidence>
<dbReference type="SUPFAM" id="SSF56112">
    <property type="entry name" value="Protein kinase-like (PK-like)"/>
    <property type="match status" value="1"/>
</dbReference>
<evidence type="ECO:0000256" key="4">
    <source>
        <dbReference type="ARBA" id="ARBA00022679"/>
    </source>
</evidence>
<dbReference type="CDD" id="cd23532">
    <property type="entry name" value="TFP_LU_ECD_BMPR1"/>
    <property type="match status" value="1"/>
</dbReference>
<keyword evidence="7" id="KW-0732">Signal</keyword>
<organism evidence="19">
    <name type="scientific">Helobdella sp. Austin</name>
    <dbReference type="NCBI Taxonomy" id="1071216"/>
    <lineage>
        <taxon>Eukaryota</taxon>
        <taxon>Metazoa</taxon>
        <taxon>Spiralia</taxon>
        <taxon>Lophotrochozoa</taxon>
        <taxon>Annelida</taxon>
        <taxon>Clitellata</taxon>
        <taxon>Hirudinea</taxon>
        <taxon>Rhynchobdellida</taxon>
        <taxon>Glossiphoniidae</taxon>
        <taxon>Helobdella</taxon>
    </lineage>
</organism>
<dbReference type="FunFam" id="2.10.60.10:FF:000021">
    <property type="entry name" value="Receptor protein serine/threonine kinase"/>
    <property type="match status" value="1"/>
</dbReference>
<dbReference type="InterPro" id="IPR000719">
    <property type="entry name" value="Prot_kinase_dom"/>
</dbReference>
<dbReference type="InterPro" id="IPR003605">
    <property type="entry name" value="GS_dom"/>
</dbReference>
<comment type="cofactor">
    <cofactor evidence="16">
        <name>Mg(2+)</name>
        <dbReference type="ChEBI" id="CHEBI:18420"/>
    </cofactor>
    <cofactor evidence="16">
        <name>Mn(2+)</name>
        <dbReference type="ChEBI" id="CHEBI:29035"/>
    </cofactor>
</comment>
<dbReference type="InterPro" id="IPR045860">
    <property type="entry name" value="Snake_toxin-like_sf"/>
</dbReference>
<evidence type="ECO:0000256" key="6">
    <source>
        <dbReference type="ARBA" id="ARBA00022723"/>
    </source>
</evidence>
<dbReference type="Pfam" id="PF00069">
    <property type="entry name" value="Pkinase"/>
    <property type="match status" value="1"/>
</dbReference>
<dbReference type="SMART" id="SM00220">
    <property type="entry name" value="S_TKc"/>
    <property type="match status" value="1"/>
</dbReference>
<keyword evidence="4 16" id="KW-0808">Transferase</keyword>
<comment type="catalytic activity">
    <reaction evidence="16">
        <text>L-threonyl-[receptor-protein] + ATP = O-phospho-L-threonyl-[receptor-protein] + ADP + H(+)</text>
        <dbReference type="Rhea" id="RHEA:44880"/>
        <dbReference type="Rhea" id="RHEA-COMP:11024"/>
        <dbReference type="Rhea" id="RHEA-COMP:11025"/>
        <dbReference type="ChEBI" id="CHEBI:15378"/>
        <dbReference type="ChEBI" id="CHEBI:30013"/>
        <dbReference type="ChEBI" id="CHEBI:30616"/>
        <dbReference type="ChEBI" id="CHEBI:61977"/>
        <dbReference type="ChEBI" id="CHEBI:456216"/>
        <dbReference type="EC" id="2.7.11.30"/>
    </reaction>
</comment>
<evidence type="ECO:0000256" key="8">
    <source>
        <dbReference type="ARBA" id="ARBA00022741"/>
    </source>
</evidence>
<dbReference type="GO" id="GO:0071363">
    <property type="term" value="P:cellular response to growth factor stimulus"/>
    <property type="evidence" value="ECO:0007669"/>
    <property type="project" value="TreeGrafter"/>
</dbReference>
<evidence type="ECO:0000256" key="3">
    <source>
        <dbReference type="ARBA" id="ARBA00022527"/>
    </source>
</evidence>
<dbReference type="AlphaFoldDB" id="G1EH64"/>
<feature type="domain" description="GS" evidence="18">
    <location>
        <begin position="181"/>
        <end position="225"/>
    </location>
</feature>
<evidence type="ECO:0000313" key="19">
    <source>
        <dbReference type="EMBL" id="AEL12447.1"/>
    </source>
</evidence>
<dbReference type="SUPFAM" id="SSF57302">
    <property type="entry name" value="Snake toxin-like"/>
    <property type="match status" value="1"/>
</dbReference>
<evidence type="ECO:0000256" key="2">
    <source>
        <dbReference type="ARBA" id="ARBA00009605"/>
    </source>
</evidence>
<evidence type="ECO:0000256" key="15">
    <source>
        <dbReference type="PROSITE-ProRule" id="PRU10141"/>
    </source>
</evidence>
<dbReference type="Pfam" id="PF08515">
    <property type="entry name" value="TGF_beta_GS"/>
    <property type="match status" value="1"/>
</dbReference>
<dbReference type="PROSITE" id="PS51256">
    <property type="entry name" value="GS"/>
    <property type="match status" value="1"/>
</dbReference>
<dbReference type="SMART" id="SM00467">
    <property type="entry name" value="GS"/>
    <property type="match status" value="1"/>
</dbReference>
<dbReference type="InterPro" id="IPR000472">
    <property type="entry name" value="Activin_recp"/>
</dbReference>
<keyword evidence="14 16" id="KW-0675">Receptor</keyword>
<comment type="subcellular location">
    <subcellularLocation>
        <location evidence="1 16">Membrane</location>
        <topology evidence="1 16">Single-pass type I membrane protein</topology>
    </subcellularLocation>
</comment>
<dbReference type="PROSITE" id="PS00107">
    <property type="entry name" value="PROTEIN_KINASE_ATP"/>
    <property type="match status" value="1"/>
</dbReference>
<dbReference type="Pfam" id="PF01064">
    <property type="entry name" value="Activin_recp"/>
    <property type="match status" value="1"/>
</dbReference>
<gene>
    <name evidence="19" type="primary">ALK3/6</name>
</gene>
<dbReference type="InterPro" id="IPR008271">
    <property type="entry name" value="Ser/Thr_kinase_AS"/>
</dbReference>
<reference evidence="19" key="1">
    <citation type="journal article" date="2011" name="Curr. Biol.">
        <title>A New Molecular Logic for BMP-Mediated Dorsoventral Patterning in the Leech Helobdella.</title>
        <authorList>
            <person name="Kuo D.H."/>
            <person name="Weisblat D.A."/>
        </authorList>
    </citation>
    <scope>NUCLEOTIDE SEQUENCE</scope>
    <source>
        <strain evidence="19">Austin</strain>
    </source>
</reference>
<evidence type="ECO:0000256" key="7">
    <source>
        <dbReference type="ARBA" id="ARBA00022729"/>
    </source>
</evidence>
<dbReference type="InterPro" id="IPR017441">
    <property type="entry name" value="Protein_kinase_ATP_BS"/>
</dbReference>
<sequence>MEDRNFVKTFLLNYFFYIYSVNYIFQVATCLRCRCNPCNEDLLNTTCELKLGGMCFTSVLLEPDETEVYMYGCMAPADDDETGVILQCKGSSFPHEIPKAIECCNNEDLCNDHLNPIPLIKLQGDQGDVGSTKLIQVVLLCIGISVVSIIIVTILFFIKFKKHEKCMKFLKDREDCLNFDSEVNNINEVAGVGGGIGGSAGGCGGASSGSGSGLPLLVQRTIAKQIHLVHSIGKGRYGEVWKAKWRDENVAVKIFFSTEEASWSREIQLYQTVLLRHENILGFIASDIKGTGSRTQLFLVMDYHEYGSLYDYLHQHTLDLVTLIKMAVSAISGLTHLHTEIHGTQGKPSIAHRDIKSKNILVKKNLTCCIADLGLAVRFISDTNELDIALNTRQGTRRYMAPEVLDESMEKDHFESFKQADMYSMALVMWELAWRCNAFGPVEEYQAPYYDMVGGDPSFDDMKRVVCVNGSRPHVMQRWMLNEIMRSYTNIMMECWSVIPAARLTSLRVRKSLTKLKGQLRDVDALERV</sequence>
<evidence type="ECO:0000259" key="18">
    <source>
        <dbReference type="PROSITE" id="PS51256"/>
    </source>
</evidence>
<dbReference type="EC" id="2.7.11.30" evidence="16"/>
<dbReference type="PROSITE" id="PS00108">
    <property type="entry name" value="PROTEIN_KINASE_ST"/>
    <property type="match status" value="1"/>
</dbReference>
<dbReference type="PRINTS" id="PR00653">
    <property type="entry name" value="ACTIVIN2R"/>
</dbReference>
<reference evidence="19" key="2">
    <citation type="submission" date="2011-06" db="EMBL/GenBank/DDBJ databases">
        <authorList>
            <person name="Kuo D.-H."/>
        </authorList>
    </citation>
    <scope>NUCLEOTIDE SEQUENCE</scope>
    <source>
        <strain evidence="19">Austin</strain>
    </source>
</reference>
<dbReference type="InterPro" id="IPR011009">
    <property type="entry name" value="Kinase-like_dom_sf"/>
</dbReference>
<dbReference type="EMBL" id="JN091774">
    <property type="protein sequence ID" value="AEL12447.1"/>
    <property type="molecule type" value="mRNA"/>
</dbReference>
<evidence type="ECO:0000256" key="1">
    <source>
        <dbReference type="ARBA" id="ARBA00004479"/>
    </source>
</evidence>
<keyword evidence="6 16" id="KW-0479">Metal-binding</keyword>
<accession>G1EH64</accession>
<dbReference type="Gene3D" id="1.10.510.10">
    <property type="entry name" value="Transferase(Phosphotransferase) domain 1"/>
    <property type="match status" value="1"/>
</dbReference>
<dbReference type="GO" id="GO:0046872">
    <property type="term" value="F:metal ion binding"/>
    <property type="evidence" value="ECO:0007669"/>
    <property type="project" value="UniProtKB-KW"/>
</dbReference>
<keyword evidence="9 16" id="KW-0418">Kinase</keyword>
<evidence type="ECO:0000256" key="11">
    <source>
        <dbReference type="ARBA" id="ARBA00022842"/>
    </source>
</evidence>
<keyword evidence="11 16" id="KW-0460">Magnesium</keyword>
<feature type="binding site" evidence="15">
    <location>
        <position position="253"/>
    </location>
    <ligand>
        <name>ATP</name>
        <dbReference type="ChEBI" id="CHEBI:30616"/>
    </ligand>
</feature>
<dbReference type="Gene3D" id="2.10.60.10">
    <property type="entry name" value="CD59"/>
    <property type="match status" value="1"/>
</dbReference>
<dbReference type="GO" id="GO:0005886">
    <property type="term" value="C:plasma membrane"/>
    <property type="evidence" value="ECO:0007669"/>
    <property type="project" value="TreeGrafter"/>
</dbReference>
<dbReference type="PROSITE" id="PS50011">
    <property type="entry name" value="PROTEIN_KINASE_DOM"/>
    <property type="match status" value="1"/>
</dbReference>
<dbReference type="PANTHER" id="PTHR23255:SF71">
    <property type="entry name" value="RECEPTOR PROTEIN SERINE_THREONINE KINASE"/>
    <property type="match status" value="1"/>
</dbReference>
<name>G1EH64_9ANNE</name>
<keyword evidence="16" id="KW-0464">Manganese</keyword>